<dbReference type="InterPro" id="IPR021109">
    <property type="entry name" value="Peptidase_aspartic_dom_sf"/>
</dbReference>
<dbReference type="SUPFAM" id="SSF50630">
    <property type="entry name" value="Acid proteases"/>
    <property type="match status" value="1"/>
</dbReference>
<evidence type="ECO:0000313" key="6">
    <source>
        <dbReference type="Proteomes" id="UP000275846"/>
    </source>
</evidence>
<evidence type="ECO:0000256" key="2">
    <source>
        <dbReference type="ARBA" id="ARBA00022695"/>
    </source>
</evidence>
<evidence type="ECO:0000256" key="1">
    <source>
        <dbReference type="ARBA" id="ARBA00022679"/>
    </source>
</evidence>
<dbReference type="STRING" id="70667.A0A183TL86"/>
<reference evidence="7" key="1">
    <citation type="submission" date="2016-06" db="UniProtKB">
        <authorList>
            <consortium name="WormBaseParasite"/>
        </authorList>
    </citation>
    <scope>IDENTIFICATION</scope>
</reference>
<sequence length="225" mass="24789">MLNGRRVYLQLDTASDITIISERLWQSLGSSTMQKTSQYATSAGGGLLRIMGSGISCVFPRHNHHCNATKANLNLLGRDRIKKPVLTSVPFSVWAAPIVVVKKSNSSIHSWAEISNGSNATLTLNCYPLPVLADLLTLLDAGTRFTKLYPAAAYLQFEFVPKPRELMTKNPHYGVFQYTRLPFGVKTGLALFQRKLNAMLSGIPGTARYLGDIITMGRFPLKSKT</sequence>
<dbReference type="Gene3D" id="3.10.10.10">
    <property type="entry name" value="HIV Type 1 Reverse Transcriptase, subunit A, domain 1"/>
    <property type="match status" value="1"/>
</dbReference>
<dbReference type="AlphaFoldDB" id="A0A183TL86"/>
<dbReference type="GO" id="GO:0016779">
    <property type="term" value="F:nucleotidyltransferase activity"/>
    <property type="evidence" value="ECO:0007669"/>
    <property type="project" value="UniProtKB-KW"/>
</dbReference>
<accession>A0A183TL86</accession>
<proteinExistence type="predicted"/>
<name>A0A183TL86_SCHSO</name>
<dbReference type="InterPro" id="IPR043502">
    <property type="entry name" value="DNA/RNA_pol_sf"/>
</dbReference>
<dbReference type="Proteomes" id="UP000275846">
    <property type="component" value="Unassembled WGS sequence"/>
</dbReference>
<evidence type="ECO:0000256" key="3">
    <source>
        <dbReference type="ARBA" id="ARBA00022722"/>
    </source>
</evidence>
<dbReference type="Gene3D" id="3.30.70.270">
    <property type="match status" value="1"/>
</dbReference>
<dbReference type="InterPro" id="IPR050951">
    <property type="entry name" value="Retrovirus_Pol_polyprotein"/>
</dbReference>
<dbReference type="GO" id="GO:0004519">
    <property type="term" value="F:endonuclease activity"/>
    <property type="evidence" value="ECO:0007669"/>
    <property type="project" value="UniProtKB-KW"/>
</dbReference>
<dbReference type="PANTHER" id="PTHR37984:SF5">
    <property type="entry name" value="PROTEIN NYNRIN-LIKE"/>
    <property type="match status" value="1"/>
</dbReference>
<dbReference type="EMBL" id="UYSU01042174">
    <property type="protein sequence ID" value="VDM03620.1"/>
    <property type="molecule type" value="Genomic_DNA"/>
</dbReference>
<keyword evidence="2" id="KW-0548">Nucleotidyltransferase</keyword>
<protein>
    <submittedName>
        <fullName evidence="7">Peptidase A2 domain-containing protein</fullName>
    </submittedName>
</protein>
<evidence type="ECO:0000313" key="7">
    <source>
        <dbReference type="WBParaSite" id="SSLN_0001788901-mRNA-1"/>
    </source>
</evidence>
<dbReference type="SUPFAM" id="SSF56672">
    <property type="entry name" value="DNA/RNA polymerases"/>
    <property type="match status" value="1"/>
</dbReference>
<evidence type="ECO:0000313" key="5">
    <source>
        <dbReference type="EMBL" id="VDM03620.1"/>
    </source>
</evidence>
<evidence type="ECO:0000256" key="4">
    <source>
        <dbReference type="ARBA" id="ARBA00022759"/>
    </source>
</evidence>
<dbReference type="PANTHER" id="PTHR37984">
    <property type="entry name" value="PROTEIN CBG26694"/>
    <property type="match status" value="1"/>
</dbReference>
<dbReference type="InterPro" id="IPR043128">
    <property type="entry name" value="Rev_trsase/Diguanyl_cyclase"/>
</dbReference>
<gene>
    <name evidence="5" type="ORF">SSLN_LOCUS17234</name>
</gene>
<keyword evidence="1" id="KW-0808">Transferase</keyword>
<keyword evidence="4" id="KW-0378">Hydrolase</keyword>
<keyword evidence="6" id="KW-1185">Reference proteome</keyword>
<organism evidence="7">
    <name type="scientific">Schistocephalus solidus</name>
    <name type="common">Tapeworm</name>
    <dbReference type="NCBI Taxonomy" id="70667"/>
    <lineage>
        <taxon>Eukaryota</taxon>
        <taxon>Metazoa</taxon>
        <taxon>Spiralia</taxon>
        <taxon>Lophotrochozoa</taxon>
        <taxon>Platyhelminthes</taxon>
        <taxon>Cestoda</taxon>
        <taxon>Eucestoda</taxon>
        <taxon>Diphyllobothriidea</taxon>
        <taxon>Diphyllobothriidae</taxon>
        <taxon>Schistocephalus</taxon>
    </lineage>
</organism>
<dbReference type="WBParaSite" id="SSLN_0001788901-mRNA-1">
    <property type="protein sequence ID" value="SSLN_0001788901-mRNA-1"/>
    <property type="gene ID" value="SSLN_0001788901"/>
</dbReference>
<keyword evidence="3" id="KW-0540">Nuclease</keyword>
<reference evidence="5 6" key="2">
    <citation type="submission" date="2018-11" db="EMBL/GenBank/DDBJ databases">
        <authorList>
            <consortium name="Pathogen Informatics"/>
        </authorList>
    </citation>
    <scope>NUCLEOTIDE SEQUENCE [LARGE SCALE GENOMIC DNA]</scope>
    <source>
        <strain evidence="5 6">NST_G2</strain>
    </source>
</reference>
<keyword evidence="4" id="KW-0255">Endonuclease</keyword>
<dbReference type="OrthoDB" id="41323at2759"/>